<evidence type="ECO:0000256" key="5">
    <source>
        <dbReference type="ARBA" id="ARBA00009759"/>
    </source>
</evidence>
<organism evidence="13 14">
    <name type="scientific">Haemonchus contortus</name>
    <name type="common">Barber pole worm</name>
    <dbReference type="NCBI Taxonomy" id="6289"/>
    <lineage>
        <taxon>Eukaryota</taxon>
        <taxon>Metazoa</taxon>
        <taxon>Ecdysozoa</taxon>
        <taxon>Nematoda</taxon>
        <taxon>Chromadorea</taxon>
        <taxon>Rhabditida</taxon>
        <taxon>Rhabditina</taxon>
        <taxon>Rhabditomorpha</taxon>
        <taxon>Strongyloidea</taxon>
        <taxon>Trichostrongylidae</taxon>
        <taxon>Haemonchus</taxon>
    </lineage>
</organism>
<evidence type="ECO:0000313" key="14">
    <source>
        <dbReference type="WBParaSite" id="HCON_00004330-00001"/>
    </source>
</evidence>
<keyword evidence="9 11" id="KW-0460">Magnesium</keyword>
<dbReference type="AlphaFoldDB" id="A0A7I4XU21"/>
<protein>
    <recommendedName>
        <fullName evidence="12">Inositol-1-monophosphatase</fullName>
        <ecNumber evidence="12">3.1.3.25</ecNumber>
    </recommendedName>
</protein>
<reference evidence="14" key="1">
    <citation type="submission" date="2020-12" db="UniProtKB">
        <authorList>
            <consortium name="WormBaseParasite"/>
        </authorList>
    </citation>
    <scope>IDENTIFICATION</scope>
    <source>
        <strain evidence="14">MHco3</strain>
    </source>
</reference>
<dbReference type="InterPro" id="IPR000760">
    <property type="entry name" value="Inositol_monophosphatase-like"/>
</dbReference>
<dbReference type="WBParaSite" id="HCON_00004330-00001">
    <property type="protein sequence ID" value="HCON_00004330-00001"/>
    <property type="gene ID" value="HCON_00004330"/>
</dbReference>
<dbReference type="PROSITE" id="PS00629">
    <property type="entry name" value="IMP_1"/>
    <property type="match status" value="1"/>
</dbReference>
<dbReference type="PANTHER" id="PTHR20854:SF4">
    <property type="entry name" value="INOSITOL-1-MONOPHOSPHATASE-RELATED"/>
    <property type="match status" value="1"/>
</dbReference>
<dbReference type="OMA" id="ERGLHPW"/>
<dbReference type="GO" id="GO:0046854">
    <property type="term" value="P:phosphatidylinositol phosphate biosynthetic process"/>
    <property type="evidence" value="ECO:0007669"/>
    <property type="project" value="InterPro"/>
</dbReference>
<dbReference type="Proteomes" id="UP000025227">
    <property type="component" value="Unplaced"/>
</dbReference>
<dbReference type="SUPFAM" id="SSF56655">
    <property type="entry name" value="Carbohydrate phosphatase"/>
    <property type="match status" value="1"/>
</dbReference>
<dbReference type="GO" id="GO:0008934">
    <property type="term" value="F:inositol monophosphate 1-phosphatase activity"/>
    <property type="evidence" value="ECO:0007669"/>
    <property type="project" value="InterPro"/>
</dbReference>
<dbReference type="InterPro" id="IPR033942">
    <property type="entry name" value="IMPase"/>
</dbReference>
<comment type="catalytic activity">
    <reaction evidence="10">
        <text>alpha-D-galactose 1-phosphate + H2O = D-galactose + phosphate</text>
        <dbReference type="Rhea" id="RHEA:29315"/>
        <dbReference type="ChEBI" id="CHEBI:4139"/>
        <dbReference type="ChEBI" id="CHEBI:15377"/>
        <dbReference type="ChEBI" id="CHEBI:43474"/>
        <dbReference type="ChEBI" id="CHEBI:58336"/>
        <dbReference type="EC" id="3.1.3.94"/>
    </reaction>
</comment>
<dbReference type="PANTHER" id="PTHR20854">
    <property type="entry name" value="INOSITOL MONOPHOSPHATASE"/>
    <property type="match status" value="1"/>
</dbReference>
<feature type="binding site" evidence="11">
    <location>
        <position position="306"/>
    </location>
    <ligand>
        <name>Mg(2+)</name>
        <dbReference type="ChEBI" id="CHEBI:18420"/>
        <label>1</label>
        <note>catalytic</note>
    </ligand>
</feature>
<feature type="binding site" evidence="11">
    <location>
        <position position="131"/>
    </location>
    <ligand>
        <name>Mg(2+)</name>
        <dbReference type="ChEBI" id="CHEBI:18420"/>
        <label>1</label>
        <note>catalytic</note>
    </ligand>
</feature>
<comment type="similarity">
    <text evidence="5 12">Belongs to the inositol monophosphatase superfamily.</text>
</comment>
<dbReference type="UniPathway" id="UPA00823">
    <property type="reaction ID" value="UER00788"/>
</dbReference>
<dbReference type="InterPro" id="IPR020550">
    <property type="entry name" value="Inositol_monophosphatase_CS"/>
</dbReference>
<dbReference type="EC" id="3.1.3.25" evidence="12"/>
<feature type="binding site" evidence="11">
    <location>
        <position position="129"/>
    </location>
    <ligand>
        <name>Mg(2+)</name>
        <dbReference type="ChEBI" id="CHEBI:18420"/>
        <label>1</label>
        <note>catalytic</note>
    </ligand>
</feature>
<evidence type="ECO:0000256" key="4">
    <source>
        <dbReference type="ARBA" id="ARBA00005152"/>
    </source>
</evidence>
<dbReference type="InterPro" id="IPR020583">
    <property type="entry name" value="Inositol_monoP_metal-BS"/>
</dbReference>
<keyword evidence="13" id="KW-1185">Reference proteome</keyword>
<dbReference type="OrthoDB" id="10254945at2759"/>
<dbReference type="Pfam" id="PF00459">
    <property type="entry name" value="Inositol_P"/>
    <property type="match status" value="1"/>
</dbReference>
<comment type="cofactor">
    <cofactor evidence="2 11 12">
        <name>Mg(2+)</name>
        <dbReference type="ChEBI" id="CHEBI:18420"/>
    </cofactor>
</comment>
<evidence type="ECO:0000256" key="1">
    <source>
        <dbReference type="ARBA" id="ARBA00001033"/>
    </source>
</evidence>
<dbReference type="GO" id="GO:0006021">
    <property type="term" value="P:inositol biosynthetic process"/>
    <property type="evidence" value="ECO:0007669"/>
    <property type="project" value="UniProtKB-UniPathway"/>
</dbReference>
<evidence type="ECO:0000313" key="13">
    <source>
        <dbReference type="Proteomes" id="UP000025227"/>
    </source>
</evidence>
<evidence type="ECO:0000256" key="6">
    <source>
        <dbReference type="ARBA" id="ARBA00022490"/>
    </source>
</evidence>
<accession>A0A7I4XU21</accession>
<dbReference type="PROSITE" id="PS00630">
    <property type="entry name" value="IMP_2"/>
    <property type="match status" value="1"/>
</dbReference>
<evidence type="ECO:0000256" key="9">
    <source>
        <dbReference type="ARBA" id="ARBA00022842"/>
    </source>
</evidence>
<evidence type="ECO:0000256" key="11">
    <source>
        <dbReference type="PIRSR" id="PIRSR600760-2"/>
    </source>
</evidence>
<evidence type="ECO:0000256" key="3">
    <source>
        <dbReference type="ARBA" id="ARBA00004496"/>
    </source>
</evidence>
<dbReference type="GO" id="GO:0005737">
    <property type="term" value="C:cytoplasm"/>
    <property type="evidence" value="ECO:0007669"/>
    <property type="project" value="UniProtKB-SubCell"/>
</dbReference>
<dbReference type="Gene3D" id="3.30.540.10">
    <property type="entry name" value="Fructose-1,6-Bisphosphatase, subunit A, domain 1"/>
    <property type="match status" value="1"/>
</dbReference>
<dbReference type="PRINTS" id="PR00377">
    <property type="entry name" value="IMPHPHTASES"/>
</dbReference>
<proteinExistence type="inferred from homology"/>
<evidence type="ECO:0000256" key="12">
    <source>
        <dbReference type="RuleBase" id="RU364068"/>
    </source>
</evidence>
<keyword evidence="6" id="KW-0963">Cytoplasm</keyword>
<evidence type="ECO:0000256" key="8">
    <source>
        <dbReference type="ARBA" id="ARBA00022801"/>
    </source>
</evidence>
<keyword evidence="8 12" id="KW-0378">Hydrolase</keyword>
<dbReference type="Gene3D" id="3.40.190.80">
    <property type="match status" value="1"/>
</dbReference>
<dbReference type="FunFam" id="3.40.190.80:FF:000002">
    <property type="entry name" value="Inositol-1-monophosphatase"/>
    <property type="match status" value="1"/>
</dbReference>
<dbReference type="FunFam" id="3.30.540.10:FF:000013">
    <property type="entry name" value="Inositol-1-monophosphatase"/>
    <property type="match status" value="1"/>
</dbReference>
<keyword evidence="7 11" id="KW-0479">Metal-binding</keyword>
<dbReference type="GO" id="GO:0046872">
    <property type="term" value="F:metal ion binding"/>
    <property type="evidence" value="ECO:0007669"/>
    <property type="project" value="UniProtKB-KW"/>
</dbReference>
<feature type="binding site" evidence="11">
    <location>
        <position position="109"/>
    </location>
    <ligand>
        <name>Mg(2+)</name>
        <dbReference type="ChEBI" id="CHEBI:18420"/>
        <label>1</label>
        <note>catalytic</note>
    </ligand>
</feature>
<sequence>MLISVLRYCTKAAMFTGISRKPVACFVKISYSTMVFKPVHPDEQKFVDTALALVKEAGRLVRDAFDQPNCVVKTKASNVDLVTETDQAVEKLLIQGLSKAFPDHKFIGEESTANGAAIEYTNAPTWIIDPIDGTTNFVHRIPLVAICVGLAINKELRAGIVYNPISRELYFAQVGCGAFKNGFPIHVSNTTALNRSLITASLAIHNYNTFGPSWLDKAQSNMRRQVEAGIRGSAIVSAISNSVVITQLGSHRYPEMLHSYTSSYKTLMVDQNCHGHRCFGSAAINMMMVAQGGCDAMVEYGIHAWDVAAAAVIVSEAGGCLIDPTGGPFNVMSRKVLCASTMELARSLSGLLTHAEYEPEG</sequence>
<evidence type="ECO:0000256" key="10">
    <source>
        <dbReference type="ARBA" id="ARBA00035990"/>
    </source>
</evidence>
<dbReference type="CDD" id="cd01639">
    <property type="entry name" value="IMPase"/>
    <property type="match status" value="1"/>
</dbReference>
<comment type="catalytic activity">
    <reaction evidence="1 12">
        <text>a myo-inositol phosphate + H2O = myo-inositol + phosphate</text>
        <dbReference type="Rhea" id="RHEA:24056"/>
        <dbReference type="ChEBI" id="CHEBI:15377"/>
        <dbReference type="ChEBI" id="CHEBI:17268"/>
        <dbReference type="ChEBI" id="CHEBI:43474"/>
        <dbReference type="ChEBI" id="CHEBI:84139"/>
        <dbReference type="EC" id="3.1.3.25"/>
    </reaction>
</comment>
<feature type="binding site" evidence="11">
    <location>
        <position position="132"/>
    </location>
    <ligand>
        <name>Mg(2+)</name>
        <dbReference type="ChEBI" id="CHEBI:18420"/>
        <label>1</label>
        <note>catalytic</note>
    </ligand>
</feature>
<evidence type="ECO:0000256" key="2">
    <source>
        <dbReference type="ARBA" id="ARBA00001946"/>
    </source>
</evidence>
<comment type="pathway">
    <text evidence="4 12">Polyol metabolism; myo-inositol biosynthesis; myo-inositol from D-glucose 6-phosphate: step 2/2.</text>
</comment>
<comment type="subcellular location">
    <subcellularLocation>
        <location evidence="3">Cytoplasm</location>
    </subcellularLocation>
</comment>
<evidence type="ECO:0000256" key="7">
    <source>
        <dbReference type="ARBA" id="ARBA00022723"/>
    </source>
</evidence>
<dbReference type="InterPro" id="IPR020552">
    <property type="entry name" value="Inositol_monoPase_Li-sen"/>
</dbReference>
<dbReference type="GO" id="GO:0007165">
    <property type="term" value="P:signal transduction"/>
    <property type="evidence" value="ECO:0007669"/>
    <property type="project" value="TreeGrafter"/>
</dbReference>
<dbReference type="PRINTS" id="PR00378">
    <property type="entry name" value="LIIMPHPHTASE"/>
</dbReference>
<name>A0A7I4XU21_HAECO</name>